<dbReference type="PANTHER" id="PTHR34796">
    <property type="entry name" value="EXPRESSED PROTEIN"/>
    <property type="match status" value="1"/>
</dbReference>
<dbReference type="PANTHER" id="PTHR34796:SF1">
    <property type="entry name" value="EXPRESSED PROTEIN"/>
    <property type="match status" value="1"/>
</dbReference>
<organism evidence="1 2">
    <name type="scientific">Staphylococcus pasteuri_A</name>
    <dbReference type="NCBI Taxonomy" id="3062664"/>
    <lineage>
        <taxon>Bacteria</taxon>
        <taxon>Bacillati</taxon>
        <taxon>Bacillota</taxon>
        <taxon>Bacilli</taxon>
        <taxon>Bacillales</taxon>
        <taxon>Staphylococcaceae</taxon>
        <taxon>Staphylococcus</taxon>
    </lineage>
</organism>
<dbReference type="AlphaFoldDB" id="A0AAW7YTF8"/>
<dbReference type="Proteomes" id="UP001170310">
    <property type="component" value="Unassembled WGS sequence"/>
</dbReference>
<dbReference type="RefSeq" id="WP_046466708.1">
    <property type="nucleotide sequence ID" value="NZ_JAUOQO010000003.1"/>
</dbReference>
<dbReference type="Gene3D" id="1.10.3450.10">
    <property type="entry name" value="TTHA0068-like"/>
    <property type="match status" value="1"/>
</dbReference>
<protein>
    <submittedName>
        <fullName evidence="1">DUF309 domain-containing protein</fullName>
    </submittedName>
</protein>
<dbReference type="Pfam" id="PF03745">
    <property type="entry name" value="DUF309"/>
    <property type="match status" value="1"/>
</dbReference>
<keyword evidence="2" id="KW-1185">Reference proteome</keyword>
<comment type="caution">
    <text evidence="1">The sequence shown here is derived from an EMBL/GenBank/DDBJ whole genome shotgun (WGS) entry which is preliminary data.</text>
</comment>
<reference evidence="1" key="1">
    <citation type="submission" date="2023-07" db="EMBL/GenBank/DDBJ databases">
        <title>Genome content predicts the carbon catabolic preferences of heterotrophic bacteria.</title>
        <authorList>
            <person name="Gralka M."/>
        </authorList>
    </citation>
    <scope>NUCLEOTIDE SEQUENCE</scope>
    <source>
        <strain evidence="1">E2R20</strain>
    </source>
</reference>
<accession>A0AAW7YTF8</accession>
<proteinExistence type="predicted"/>
<dbReference type="InterPro" id="IPR023203">
    <property type="entry name" value="TTHA0068_sf"/>
</dbReference>
<gene>
    <name evidence="1" type="ORF">Q4528_04795</name>
</gene>
<evidence type="ECO:0000313" key="1">
    <source>
        <dbReference type="EMBL" id="MDO6573473.1"/>
    </source>
</evidence>
<dbReference type="EMBL" id="JAUOQO010000003">
    <property type="protein sequence ID" value="MDO6573473.1"/>
    <property type="molecule type" value="Genomic_DNA"/>
</dbReference>
<evidence type="ECO:0000313" key="2">
    <source>
        <dbReference type="Proteomes" id="UP001170310"/>
    </source>
</evidence>
<sequence length="178" mass="21437">MEQALIQFYYQFHKNQHYFLCHDILEEAWKENNDYSKQDAVVSLILCATACYHYRRRNFKGAIKSFNKAKQVITYASRKDQMTLHLDIAMYIQLLEMQIDRVEQQLPFIPIQLPINIQMLNQLELTFPDYYFMSTPVKNENIVHHHLLRDRSEVELARQAALEERHYKIKDINNKKDQ</sequence>
<dbReference type="InterPro" id="IPR005500">
    <property type="entry name" value="DUF309"/>
</dbReference>
<dbReference type="SUPFAM" id="SSF140663">
    <property type="entry name" value="TTHA0068-like"/>
    <property type="match status" value="1"/>
</dbReference>
<name>A0AAW7YTF8_9STAP</name>